<organism evidence="1">
    <name type="scientific">Neisseria gonorrhoeae</name>
    <dbReference type="NCBI Taxonomy" id="485"/>
    <lineage>
        <taxon>Bacteria</taxon>
        <taxon>Pseudomonadati</taxon>
        <taxon>Pseudomonadota</taxon>
        <taxon>Betaproteobacteria</taxon>
        <taxon>Neisseriales</taxon>
        <taxon>Neisseriaceae</taxon>
        <taxon>Neisseria</taxon>
    </lineage>
</organism>
<dbReference type="InterPro" id="IPR036034">
    <property type="entry name" value="PDZ_sf"/>
</dbReference>
<protein>
    <submittedName>
        <fullName evidence="1">Peptidase M61</fullName>
    </submittedName>
</protein>
<evidence type="ECO:0000313" key="1">
    <source>
        <dbReference type="EMBL" id="SUA20376.1"/>
    </source>
</evidence>
<proteinExistence type="predicted"/>
<dbReference type="SUPFAM" id="SSF50156">
    <property type="entry name" value="PDZ domain-like"/>
    <property type="match status" value="1"/>
</dbReference>
<dbReference type="Gene3D" id="2.30.42.10">
    <property type="match status" value="1"/>
</dbReference>
<reference evidence="1" key="1">
    <citation type="submission" date="2018-06" db="EMBL/GenBank/DDBJ databases">
        <authorList>
            <consortium name="Pathogen Informatics"/>
            <person name="Doyle S."/>
        </authorList>
    </citation>
    <scope>NUCLEOTIDE SEQUENCE [LARGE SCALE GENOMIC DNA]</scope>
    <source>
        <strain evidence="1">NCTC11421</strain>
    </source>
</reference>
<dbReference type="AlphaFoldDB" id="A0A378VU14"/>
<accession>A0A378VU14</accession>
<gene>
    <name evidence="1" type="ORF">NCTC11421_00458</name>
</gene>
<sequence length="144" mass="15836">MYSTEDLPLAECLATTGVKLTFLPLPRQHGGGYAEHIFPIPPTGDFGARFKQNADHIVLTHVFNGGSAESAALCPQDKIIALDGYACTDFAAQWARYHVRAKINIHFFRAGILRQTVLTVQATAADTAILHITDRNLLENWLFG</sequence>
<dbReference type="EMBL" id="UGRI01000001">
    <property type="protein sequence ID" value="SUA20376.1"/>
    <property type="molecule type" value="Genomic_DNA"/>
</dbReference>
<name>A0A378VU14_NEIGO</name>